<dbReference type="Proteomes" id="UP000184301">
    <property type="component" value="Unassembled WGS sequence"/>
</dbReference>
<dbReference type="SMART" id="SM00862">
    <property type="entry name" value="Trans_reg_C"/>
    <property type="match status" value="1"/>
</dbReference>
<dbReference type="SUPFAM" id="SSF46894">
    <property type="entry name" value="C-terminal effector domain of the bipartite response regulators"/>
    <property type="match status" value="1"/>
</dbReference>
<dbReference type="CDD" id="cd00383">
    <property type="entry name" value="trans_reg_C"/>
    <property type="match status" value="1"/>
</dbReference>
<dbReference type="GO" id="GO:0006355">
    <property type="term" value="P:regulation of DNA-templated transcription"/>
    <property type="evidence" value="ECO:0007669"/>
    <property type="project" value="InterPro"/>
</dbReference>
<evidence type="ECO:0000313" key="13">
    <source>
        <dbReference type="Proteomes" id="UP000184301"/>
    </source>
</evidence>
<name>A0A1M6MNM3_9FIRM</name>
<dbReference type="OrthoDB" id="9790442at2"/>
<protein>
    <recommendedName>
        <fullName evidence="1">Stage 0 sporulation protein A homolog</fullName>
    </recommendedName>
</protein>
<evidence type="ECO:0000256" key="7">
    <source>
        <dbReference type="ARBA" id="ARBA00024867"/>
    </source>
</evidence>
<evidence type="ECO:0000256" key="2">
    <source>
        <dbReference type="ARBA" id="ARBA00022553"/>
    </source>
</evidence>
<keyword evidence="5 9" id="KW-0238">DNA-binding</keyword>
<feature type="modified residue" description="4-aspartylphosphate" evidence="8">
    <location>
        <position position="51"/>
    </location>
</feature>
<dbReference type="Gene3D" id="3.40.50.2300">
    <property type="match status" value="1"/>
</dbReference>
<dbReference type="PANTHER" id="PTHR48111">
    <property type="entry name" value="REGULATOR OF RPOS"/>
    <property type="match status" value="1"/>
</dbReference>
<evidence type="ECO:0000256" key="8">
    <source>
        <dbReference type="PROSITE-ProRule" id="PRU00169"/>
    </source>
</evidence>
<keyword evidence="13" id="KW-1185">Reference proteome</keyword>
<dbReference type="InterPro" id="IPR001789">
    <property type="entry name" value="Sig_transdc_resp-reg_receiver"/>
</dbReference>
<reference evidence="12 13" key="1">
    <citation type="submission" date="2016-11" db="EMBL/GenBank/DDBJ databases">
        <authorList>
            <person name="Jaros S."/>
            <person name="Januszkiewicz K."/>
            <person name="Wedrychowicz H."/>
        </authorList>
    </citation>
    <scope>NUCLEOTIDE SEQUENCE [LARGE SCALE GENOMIC DNA]</scope>
    <source>
        <strain evidence="12 13">DSM 15480</strain>
    </source>
</reference>
<dbReference type="GO" id="GO:0005829">
    <property type="term" value="C:cytosol"/>
    <property type="evidence" value="ECO:0007669"/>
    <property type="project" value="TreeGrafter"/>
</dbReference>
<comment type="function">
    <text evidence="7">May play the central regulatory role in sporulation. It may be an element of the effector pathway responsible for the activation of sporulation genes in response to nutritional stress. Spo0A may act in concert with spo0H (a sigma factor) to control the expression of some genes that are critical to the sporulation process.</text>
</comment>
<accession>A0A1M6MNM3</accession>
<dbReference type="AlphaFoldDB" id="A0A1M6MNM3"/>
<dbReference type="GO" id="GO:0000156">
    <property type="term" value="F:phosphorelay response regulator activity"/>
    <property type="evidence" value="ECO:0007669"/>
    <property type="project" value="TreeGrafter"/>
</dbReference>
<feature type="domain" description="Response regulatory" evidence="10">
    <location>
        <begin position="2"/>
        <end position="116"/>
    </location>
</feature>
<dbReference type="PROSITE" id="PS50110">
    <property type="entry name" value="RESPONSE_REGULATORY"/>
    <property type="match status" value="1"/>
</dbReference>
<dbReference type="PANTHER" id="PTHR48111:SF22">
    <property type="entry name" value="REGULATOR OF RPOS"/>
    <property type="match status" value="1"/>
</dbReference>
<keyword evidence="6" id="KW-0804">Transcription</keyword>
<sequence>MRILIIEDDVRLCDSLRYQMEQEGYAVDVCHDGADGWELIRQESADVILLDRMLPSMDGITILHRTRSLGITTPILMVTALGELSDRVMGLDGGADDYIVKPFEYEELMARIRCIIRRPPALSATELLTCGDLSYHFTTRRLGCGSRTLLLSKREGTLLEFFLRNCGQTLPRSLILARVWGPDAEVEDGNLDNYIHFLRRRLSSVNSTVQLKTIRGIGYCLEESHV</sequence>
<evidence type="ECO:0000256" key="5">
    <source>
        <dbReference type="ARBA" id="ARBA00023125"/>
    </source>
</evidence>
<evidence type="ECO:0000256" key="9">
    <source>
        <dbReference type="PROSITE-ProRule" id="PRU01091"/>
    </source>
</evidence>
<dbReference type="InterPro" id="IPR016032">
    <property type="entry name" value="Sig_transdc_resp-reg_C-effctor"/>
</dbReference>
<dbReference type="Pfam" id="PF00072">
    <property type="entry name" value="Response_reg"/>
    <property type="match status" value="1"/>
</dbReference>
<keyword evidence="2 8" id="KW-0597">Phosphoprotein</keyword>
<evidence type="ECO:0000259" key="11">
    <source>
        <dbReference type="PROSITE" id="PS51755"/>
    </source>
</evidence>
<dbReference type="STRING" id="1121950.SAMN02745243_01542"/>
<keyword evidence="3" id="KW-0902">Two-component regulatory system</keyword>
<dbReference type="InterPro" id="IPR001867">
    <property type="entry name" value="OmpR/PhoB-type_DNA-bd"/>
</dbReference>
<proteinExistence type="predicted"/>
<dbReference type="InterPro" id="IPR011006">
    <property type="entry name" value="CheY-like_superfamily"/>
</dbReference>
<dbReference type="SMART" id="SM00448">
    <property type="entry name" value="REC"/>
    <property type="match status" value="1"/>
</dbReference>
<evidence type="ECO:0000256" key="4">
    <source>
        <dbReference type="ARBA" id="ARBA00023015"/>
    </source>
</evidence>
<evidence type="ECO:0000259" key="10">
    <source>
        <dbReference type="PROSITE" id="PS50110"/>
    </source>
</evidence>
<feature type="DNA-binding region" description="OmpR/PhoB-type" evidence="9">
    <location>
        <begin position="125"/>
        <end position="223"/>
    </location>
</feature>
<organism evidence="12 13">
    <name type="scientific">Hespellia stercorisuis DSM 15480</name>
    <dbReference type="NCBI Taxonomy" id="1121950"/>
    <lineage>
        <taxon>Bacteria</taxon>
        <taxon>Bacillati</taxon>
        <taxon>Bacillota</taxon>
        <taxon>Clostridia</taxon>
        <taxon>Lachnospirales</taxon>
        <taxon>Lachnospiraceae</taxon>
        <taxon>Hespellia</taxon>
    </lineage>
</organism>
<evidence type="ECO:0000256" key="3">
    <source>
        <dbReference type="ARBA" id="ARBA00023012"/>
    </source>
</evidence>
<dbReference type="InterPro" id="IPR036388">
    <property type="entry name" value="WH-like_DNA-bd_sf"/>
</dbReference>
<evidence type="ECO:0000256" key="6">
    <source>
        <dbReference type="ARBA" id="ARBA00023163"/>
    </source>
</evidence>
<dbReference type="GO" id="GO:0032993">
    <property type="term" value="C:protein-DNA complex"/>
    <property type="evidence" value="ECO:0007669"/>
    <property type="project" value="TreeGrafter"/>
</dbReference>
<dbReference type="RefSeq" id="WP_073107920.1">
    <property type="nucleotide sequence ID" value="NZ_FQZY01000019.1"/>
</dbReference>
<feature type="domain" description="OmpR/PhoB-type" evidence="11">
    <location>
        <begin position="125"/>
        <end position="223"/>
    </location>
</feature>
<dbReference type="Gene3D" id="6.10.250.690">
    <property type="match status" value="1"/>
</dbReference>
<evidence type="ECO:0000256" key="1">
    <source>
        <dbReference type="ARBA" id="ARBA00018672"/>
    </source>
</evidence>
<dbReference type="SUPFAM" id="SSF52172">
    <property type="entry name" value="CheY-like"/>
    <property type="match status" value="1"/>
</dbReference>
<dbReference type="Gene3D" id="1.10.10.10">
    <property type="entry name" value="Winged helix-like DNA-binding domain superfamily/Winged helix DNA-binding domain"/>
    <property type="match status" value="1"/>
</dbReference>
<dbReference type="EMBL" id="FQZY01000019">
    <property type="protein sequence ID" value="SHJ84873.1"/>
    <property type="molecule type" value="Genomic_DNA"/>
</dbReference>
<dbReference type="FunFam" id="3.40.50.2300:FF:000002">
    <property type="entry name" value="DNA-binding response regulator PhoP"/>
    <property type="match status" value="1"/>
</dbReference>
<evidence type="ECO:0000313" key="12">
    <source>
        <dbReference type="EMBL" id="SHJ84873.1"/>
    </source>
</evidence>
<dbReference type="GO" id="GO:0000976">
    <property type="term" value="F:transcription cis-regulatory region binding"/>
    <property type="evidence" value="ECO:0007669"/>
    <property type="project" value="TreeGrafter"/>
</dbReference>
<dbReference type="PROSITE" id="PS51755">
    <property type="entry name" value="OMPR_PHOB"/>
    <property type="match status" value="1"/>
</dbReference>
<dbReference type="InterPro" id="IPR039420">
    <property type="entry name" value="WalR-like"/>
</dbReference>
<keyword evidence="4" id="KW-0805">Transcription regulation</keyword>
<dbReference type="Pfam" id="PF00486">
    <property type="entry name" value="Trans_reg_C"/>
    <property type="match status" value="1"/>
</dbReference>
<gene>
    <name evidence="12" type="ORF">SAMN02745243_01542</name>
</gene>